<comment type="caution">
    <text evidence="1">The sequence shown here is derived from an EMBL/GenBank/DDBJ whole genome shotgun (WGS) entry which is preliminary data.</text>
</comment>
<gene>
    <name evidence="1" type="ORF">G6042_13665</name>
</gene>
<name>A0ABX1QYP1_9FLAO</name>
<dbReference type="RefSeq" id="WP_169524996.1">
    <property type="nucleotide sequence ID" value="NZ_JAAMPT010000209.1"/>
</dbReference>
<evidence type="ECO:0000313" key="2">
    <source>
        <dbReference type="Proteomes" id="UP000767947"/>
    </source>
</evidence>
<reference evidence="1 2" key="1">
    <citation type="submission" date="2020-02" db="EMBL/GenBank/DDBJ databases">
        <title>Flavobacterium sp. genome.</title>
        <authorList>
            <person name="Jung H.S."/>
            <person name="Baek J.H."/>
            <person name="Jeon C.O."/>
        </authorList>
    </citation>
    <scope>NUCLEOTIDE SEQUENCE [LARGE SCALE GENOMIC DNA]</scope>
    <source>
        <strain evidence="1 2">SE-s27</strain>
    </source>
</reference>
<evidence type="ECO:0000313" key="1">
    <source>
        <dbReference type="EMBL" id="NMH26309.1"/>
    </source>
</evidence>
<organism evidence="1 2">
    <name type="scientific">Flavobacterium solisilvae</name>
    <dbReference type="NCBI Taxonomy" id="1852019"/>
    <lineage>
        <taxon>Bacteria</taxon>
        <taxon>Pseudomonadati</taxon>
        <taxon>Bacteroidota</taxon>
        <taxon>Flavobacteriia</taxon>
        <taxon>Flavobacteriales</taxon>
        <taxon>Flavobacteriaceae</taxon>
        <taxon>Flavobacterium</taxon>
    </lineage>
</organism>
<protein>
    <submittedName>
        <fullName evidence="1">Uncharacterized protein</fullName>
    </submittedName>
</protein>
<dbReference type="EMBL" id="JAAMPT010000209">
    <property type="protein sequence ID" value="NMH26309.1"/>
    <property type="molecule type" value="Genomic_DNA"/>
</dbReference>
<proteinExistence type="predicted"/>
<dbReference type="Proteomes" id="UP000767947">
    <property type="component" value="Unassembled WGS sequence"/>
</dbReference>
<accession>A0ABX1QYP1</accession>
<sequence>MKIEAIPNIGIIINGKEFNWGNDRNFLRESLNNLHKEDDNIFEMSDFFDGDTSYDIIQKRDIYENINSKENYFFLNYDEDEKLESVEIHNGINISINNIDLIFEKDINEYLKLFKSIGEDYVEIEEGNFLFQNLKITIANSESMGGDGNRLSYFYSSKSIEHLLEE</sequence>
<keyword evidence="2" id="KW-1185">Reference proteome</keyword>